<dbReference type="Proteomes" id="UP000770015">
    <property type="component" value="Unassembled WGS sequence"/>
</dbReference>
<comment type="caution">
    <text evidence="3">The sequence shown here is derived from an EMBL/GenBank/DDBJ whole genome shotgun (WGS) entry which is preliminary data.</text>
</comment>
<keyword evidence="4" id="KW-1185">Reference proteome</keyword>
<dbReference type="InterPro" id="IPR050300">
    <property type="entry name" value="GDXG_lipolytic_enzyme"/>
</dbReference>
<protein>
    <submittedName>
        <fullName evidence="3">Alpha/Beta hydrolase protein</fullName>
    </submittedName>
</protein>
<dbReference type="Pfam" id="PF07859">
    <property type="entry name" value="Abhydrolase_3"/>
    <property type="match status" value="1"/>
</dbReference>
<feature type="domain" description="Alpha/beta hydrolase fold-3" evidence="2">
    <location>
        <begin position="99"/>
        <end position="303"/>
    </location>
</feature>
<evidence type="ECO:0000313" key="4">
    <source>
        <dbReference type="Proteomes" id="UP000770015"/>
    </source>
</evidence>
<evidence type="ECO:0000259" key="2">
    <source>
        <dbReference type="Pfam" id="PF07859"/>
    </source>
</evidence>
<name>A0A9P8VM46_9PEZI</name>
<proteinExistence type="predicted"/>
<sequence length="329" mass="35701">MPNLQDLVIETPPPLDPAWLQWEKDNAKPPVAYASIVERQPVYANERRELHAKLLAPGGQFHEFSEGITAKSLTVPSTIDDFAIPVIQYSSASPVDIVVIYYHGGGLFVGEADSEELSCRRIVKQIPNSTVYSVGYRLNPTYPATTSLQDSTDAFDAILKLAPPNSKIVLVGSSSGGELAAFMQQHAGPGVVAGTVLRGPVTCNAGNGPEYVPERLRASYTSASEAFSTSLGGIFVMDPPRAGLERMPLEVEPERLAGLGRTWIQVCSNDTLYSDGVCYAMALEEAGVEVDVRVVQGFPHTFWLKAPEIKRAVQTEEEMIHGIEWILSA</sequence>
<dbReference type="EMBL" id="JAGSXJ010000001">
    <property type="protein sequence ID" value="KAH6697090.1"/>
    <property type="molecule type" value="Genomic_DNA"/>
</dbReference>
<accession>A0A9P8VM46</accession>
<dbReference type="InterPro" id="IPR029058">
    <property type="entry name" value="AB_hydrolase_fold"/>
</dbReference>
<gene>
    <name evidence="3" type="ORF">F5X68DRAFT_196686</name>
</gene>
<dbReference type="OrthoDB" id="408631at2759"/>
<dbReference type="Gene3D" id="3.40.50.1820">
    <property type="entry name" value="alpha/beta hydrolase"/>
    <property type="match status" value="1"/>
</dbReference>
<dbReference type="AlphaFoldDB" id="A0A9P8VM46"/>
<evidence type="ECO:0000256" key="1">
    <source>
        <dbReference type="ARBA" id="ARBA00022801"/>
    </source>
</evidence>
<organism evidence="3 4">
    <name type="scientific">Plectosphaerella plurivora</name>
    <dbReference type="NCBI Taxonomy" id="936078"/>
    <lineage>
        <taxon>Eukaryota</taxon>
        <taxon>Fungi</taxon>
        <taxon>Dikarya</taxon>
        <taxon>Ascomycota</taxon>
        <taxon>Pezizomycotina</taxon>
        <taxon>Sordariomycetes</taxon>
        <taxon>Hypocreomycetidae</taxon>
        <taxon>Glomerellales</taxon>
        <taxon>Plectosphaerellaceae</taxon>
        <taxon>Plectosphaerella</taxon>
    </lineage>
</organism>
<evidence type="ECO:0000313" key="3">
    <source>
        <dbReference type="EMBL" id="KAH6697090.1"/>
    </source>
</evidence>
<dbReference type="PANTHER" id="PTHR48081">
    <property type="entry name" value="AB HYDROLASE SUPERFAMILY PROTEIN C4A8.06C"/>
    <property type="match status" value="1"/>
</dbReference>
<keyword evidence="1 3" id="KW-0378">Hydrolase</keyword>
<dbReference type="InterPro" id="IPR013094">
    <property type="entry name" value="AB_hydrolase_3"/>
</dbReference>
<dbReference type="SUPFAM" id="SSF53474">
    <property type="entry name" value="alpha/beta-Hydrolases"/>
    <property type="match status" value="1"/>
</dbReference>
<reference evidence="3" key="1">
    <citation type="journal article" date="2021" name="Nat. Commun.">
        <title>Genetic determinants of endophytism in the Arabidopsis root mycobiome.</title>
        <authorList>
            <person name="Mesny F."/>
            <person name="Miyauchi S."/>
            <person name="Thiergart T."/>
            <person name="Pickel B."/>
            <person name="Atanasova L."/>
            <person name="Karlsson M."/>
            <person name="Huettel B."/>
            <person name="Barry K.W."/>
            <person name="Haridas S."/>
            <person name="Chen C."/>
            <person name="Bauer D."/>
            <person name="Andreopoulos W."/>
            <person name="Pangilinan J."/>
            <person name="LaButti K."/>
            <person name="Riley R."/>
            <person name="Lipzen A."/>
            <person name="Clum A."/>
            <person name="Drula E."/>
            <person name="Henrissat B."/>
            <person name="Kohler A."/>
            <person name="Grigoriev I.V."/>
            <person name="Martin F.M."/>
            <person name="Hacquard S."/>
        </authorList>
    </citation>
    <scope>NUCLEOTIDE SEQUENCE</scope>
    <source>
        <strain evidence="3">MPI-SDFR-AT-0117</strain>
    </source>
</reference>
<dbReference type="GO" id="GO:0016787">
    <property type="term" value="F:hydrolase activity"/>
    <property type="evidence" value="ECO:0007669"/>
    <property type="project" value="UniProtKB-KW"/>
</dbReference>